<gene>
    <name evidence="2" type="ORF">Sru01_43010</name>
</gene>
<feature type="region of interest" description="Disordered" evidence="1">
    <location>
        <begin position="228"/>
        <end position="462"/>
    </location>
</feature>
<feature type="compositionally biased region" description="Low complexity" evidence="1">
    <location>
        <begin position="381"/>
        <end position="417"/>
    </location>
</feature>
<reference evidence="2" key="1">
    <citation type="submission" date="2021-01" db="EMBL/GenBank/DDBJ databases">
        <title>Whole genome shotgun sequence of Sphaerisporangium rufum NBRC 109079.</title>
        <authorList>
            <person name="Komaki H."/>
            <person name="Tamura T."/>
        </authorList>
    </citation>
    <scope>NUCLEOTIDE SEQUENCE</scope>
    <source>
        <strain evidence="2">NBRC 109079</strain>
    </source>
</reference>
<dbReference type="RefSeq" id="WP_203989240.1">
    <property type="nucleotide sequence ID" value="NZ_BOOU01000057.1"/>
</dbReference>
<dbReference type="Proteomes" id="UP000655287">
    <property type="component" value="Unassembled WGS sequence"/>
</dbReference>
<proteinExistence type="predicted"/>
<protein>
    <recommendedName>
        <fullName evidence="4">Tetratricopeptide repeat protein</fullName>
    </recommendedName>
</protein>
<feature type="compositionally biased region" description="Low complexity" evidence="1">
    <location>
        <begin position="256"/>
        <end position="296"/>
    </location>
</feature>
<dbReference type="Gene3D" id="1.25.40.10">
    <property type="entry name" value="Tetratricopeptide repeat domain"/>
    <property type="match status" value="1"/>
</dbReference>
<evidence type="ECO:0008006" key="4">
    <source>
        <dbReference type="Google" id="ProtNLM"/>
    </source>
</evidence>
<feature type="compositionally biased region" description="Acidic residues" evidence="1">
    <location>
        <begin position="435"/>
        <end position="453"/>
    </location>
</feature>
<dbReference type="InterPro" id="IPR011990">
    <property type="entry name" value="TPR-like_helical_dom_sf"/>
</dbReference>
<dbReference type="AlphaFoldDB" id="A0A919V133"/>
<name>A0A919V133_9ACTN</name>
<dbReference type="EMBL" id="BOOU01000057">
    <property type="protein sequence ID" value="GII79319.1"/>
    <property type="molecule type" value="Genomic_DNA"/>
</dbReference>
<organism evidence="2 3">
    <name type="scientific">Sphaerisporangium rufum</name>
    <dbReference type="NCBI Taxonomy" id="1381558"/>
    <lineage>
        <taxon>Bacteria</taxon>
        <taxon>Bacillati</taxon>
        <taxon>Actinomycetota</taxon>
        <taxon>Actinomycetes</taxon>
        <taxon>Streptosporangiales</taxon>
        <taxon>Streptosporangiaceae</taxon>
        <taxon>Sphaerisporangium</taxon>
    </lineage>
</organism>
<comment type="caution">
    <text evidence="2">The sequence shown here is derived from an EMBL/GenBank/DDBJ whole genome shotgun (WGS) entry which is preliminary data.</text>
</comment>
<evidence type="ECO:0000313" key="3">
    <source>
        <dbReference type="Proteomes" id="UP000655287"/>
    </source>
</evidence>
<dbReference type="SUPFAM" id="SSF48452">
    <property type="entry name" value="TPR-like"/>
    <property type="match status" value="1"/>
</dbReference>
<sequence>MPELAPDITPEELEKDVRDELRSLPNDLADKIACHLVAAERALRDDEPELAYEHAKVARRFAARIGVVREAVGVAAYHAGQYAEALGDLRAARRLTGSDEYLPVMADCERGLGRPERAIDLVRSPEAERLDRAGRIELAIVESGARRDLGQHDAAVITLQRIPELRAEEPRPWSARLAFAYADALADAGHESAAVDWFERAMAFDEHGETEAAERYAELTGAVIEDLEEDEEDEAVRGEAMAATADPDRRLGDQQVAAGSAAEAGVAIMPVTDPPGDGSPSPVDAAEADAASGAPVSDRDADEAAPAASPGDVPDDLTPEAGTGAAALNHRPVAAGDQEAPASLPGAPDQAPPASPQEPAADTGLSRRTGAGADASDQATGPAADGASDVAAGGPADGPAADDGAVPGPKAAPVQPGMVPAFIEPDFGPASAGDPVDDAGDLDGADDADEDAEPGGRRDRRA</sequence>
<evidence type="ECO:0000256" key="1">
    <source>
        <dbReference type="SAM" id="MobiDB-lite"/>
    </source>
</evidence>
<accession>A0A919V133</accession>
<evidence type="ECO:0000313" key="2">
    <source>
        <dbReference type="EMBL" id="GII79319.1"/>
    </source>
</evidence>
<keyword evidence="3" id="KW-1185">Reference proteome</keyword>